<organism evidence="2 3">
    <name type="scientific">Thalassotalea mangrovi</name>
    <dbReference type="NCBI Taxonomy" id="2572245"/>
    <lineage>
        <taxon>Bacteria</taxon>
        <taxon>Pseudomonadati</taxon>
        <taxon>Pseudomonadota</taxon>
        <taxon>Gammaproteobacteria</taxon>
        <taxon>Alteromonadales</taxon>
        <taxon>Colwelliaceae</taxon>
        <taxon>Thalassotalea</taxon>
    </lineage>
</organism>
<reference evidence="2 3" key="1">
    <citation type="submission" date="2019-04" db="EMBL/GenBank/DDBJ databases">
        <title>Thalassotalea guangxiensis sp. nov., isolated from sediment of the coastal wetland.</title>
        <authorList>
            <person name="Zheng S."/>
            <person name="Zhang D."/>
        </authorList>
    </citation>
    <scope>NUCLEOTIDE SEQUENCE [LARGE SCALE GENOMIC DNA]</scope>
    <source>
        <strain evidence="2 3">ZS-4</strain>
    </source>
</reference>
<evidence type="ECO:0000313" key="3">
    <source>
        <dbReference type="Proteomes" id="UP000307999"/>
    </source>
</evidence>
<keyword evidence="1" id="KW-0732">Signal</keyword>
<evidence type="ECO:0008006" key="4">
    <source>
        <dbReference type="Google" id="ProtNLM"/>
    </source>
</evidence>
<evidence type="ECO:0000256" key="1">
    <source>
        <dbReference type="SAM" id="SignalP"/>
    </source>
</evidence>
<dbReference type="EMBL" id="SWDB01000004">
    <property type="protein sequence ID" value="TKB47059.1"/>
    <property type="molecule type" value="Genomic_DNA"/>
</dbReference>
<keyword evidence="3" id="KW-1185">Reference proteome</keyword>
<dbReference type="RefSeq" id="WP_136734410.1">
    <property type="nucleotide sequence ID" value="NZ_SWDB01000004.1"/>
</dbReference>
<protein>
    <recommendedName>
        <fullName evidence="4">DUF943 family protein</fullName>
    </recommendedName>
</protein>
<gene>
    <name evidence="2" type="ORF">E8M12_02025</name>
</gene>
<accession>A0A4U1B8P1</accession>
<feature type="chain" id="PRO_5020494257" description="DUF943 family protein" evidence="1">
    <location>
        <begin position="23"/>
        <end position="154"/>
    </location>
</feature>
<proteinExistence type="predicted"/>
<dbReference type="AlphaFoldDB" id="A0A4U1B8P1"/>
<dbReference type="OrthoDB" id="9834834at2"/>
<sequence>MKKTIIKVMFPALTLFVATASAANNSYLCQVEHSAGFQYQQETKSWSSNATHEVIEAYKIQPNSRGSNIEEYPYEWVRVTDDSFLGFCRDFNLDARMHCKGIGKLEFHKDSKRFLFVSDKGYVAYNSPRPIHYKADSTSPEPMMEIGRCERMEE</sequence>
<dbReference type="Proteomes" id="UP000307999">
    <property type="component" value="Unassembled WGS sequence"/>
</dbReference>
<name>A0A4U1B8P1_9GAMM</name>
<feature type="signal peptide" evidence="1">
    <location>
        <begin position="1"/>
        <end position="22"/>
    </location>
</feature>
<evidence type="ECO:0000313" key="2">
    <source>
        <dbReference type="EMBL" id="TKB47059.1"/>
    </source>
</evidence>
<comment type="caution">
    <text evidence="2">The sequence shown here is derived from an EMBL/GenBank/DDBJ whole genome shotgun (WGS) entry which is preliminary data.</text>
</comment>